<feature type="active site" evidence="5">
    <location>
        <position position="21"/>
    </location>
</feature>
<dbReference type="Gene3D" id="3.90.70.10">
    <property type="entry name" value="Cysteine proteinases"/>
    <property type="match status" value="1"/>
</dbReference>
<evidence type="ECO:0000256" key="4">
    <source>
        <dbReference type="ARBA" id="ARBA00022807"/>
    </source>
</evidence>
<dbReference type="SUPFAM" id="SSF54001">
    <property type="entry name" value="Cysteine proteinases"/>
    <property type="match status" value="1"/>
</dbReference>
<evidence type="ECO:0000256" key="1">
    <source>
        <dbReference type="ARBA" id="ARBA00007623"/>
    </source>
</evidence>
<evidence type="ECO:0000256" key="3">
    <source>
        <dbReference type="ARBA" id="ARBA00022801"/>
    </source>
</evidence>
<accession>A0A816HUQ6</accession>
<comment type="caution">
    <text evidence="8">The sequence shown here is derived from an EMBL/GenBank/DDBJ whole genome shotgun (WGS) entry which is preliminary data.</text>
</comment>
<gene>
    <name evidence="8" type="ORF">XAT740_LOCUS64392</name>
</gene>
<protein>
    <recommendedName>
        <fullName evidence="7">Calpain catalytic domain-containing protein</fullName>
    </recommendedName>
</protein>
<evidence type="ECO:0000259" key="7">
    <source>
        <dbReference type="PROSITE" id="PS50203"/>
    </source>
</evidence>
<keyword evidence="2" id="KW-0645">Protease</keyword>
<feature type="non-terminal residue" evidence="8">
    <location>
        <position position="1"/>
    </location>
</feature>
<dbReference type="Proteomes" id="UP000663828">
    <property type="component" value="Unassembled WGS sequence"/>
</dbReference>
<evidence type="ECO:0000256" key="2">
    <source>
        <dbReference type="ARBA" id="ARBA00022670"/>
    </source>
</evidence>
<dbReference type="GO" id="GO:0006508">
    <property type="term" value="P:proteolysis"/>
    <property type="evidence" value="ECO:0007669"/>
    <property type="project" value="UniProtKB-KW"/>
</dbReference>
<keyword evidence="3" id="KW-0378">Hydrolase</keyword>
<dbReference type="EMBL" id="CAJNOR010022217">
    <property type="protein sequence ID" value="CAF1691869.1"/>
    <property type="molecule type" value="Genomic_DNA"/>
</dbReference>
<feature type="domain" description="Calpain catalytic" evidence="7">
    <location>
        <begin position="1"/>
        <end position="77"/>
    </location>
</feature>
<dbReference type="PANTHER" id="PTHR10183:SF379">
    <property type="entry name" value="CALPAIN-5"/>
    <property type="match status" value="1"/>
</dbReference>
<comment type="caution">
    <text evidence="6">Lacks conserved residue(s) required for the propagation of feature annotation.</text>
</comment>
<dbReference type="InterPro" id="IPR038765">
    <property type="entry name" value="Papain-like_cys_pep_sf"/>
</dbReference>
<feature type="active site" evidence="5">
    <location>
        <position position="43"/>
    </location>
</feature>
<dbReference type="InterPro" id="IPR022684">
    <property type="entry name" value="Calpain_cysteine_protease"/>
</dbReference>
<keyword evidence="4" id="KW-0788">Thiol protease</keyword>
<dbReference type="Pfam" id="PF00648">
    <property type="entry name" value="Peptidase_C2"/>
    <property type="match status" value="1"/>
</dbReference>
<dbReference type="GO" id="GO:0004198">
    <property type="term" value="F:calcium-dependent cysteine-type endopeptidase activity"/>
    <property type="evidence" value="ECO:0007669"/>
    <property type="project" value="InterPro"/>
</dbReference>
<evidence type="ECO:0000256" key="5">
    <source>
        <dbReference type="PIRSR" id="PIRSR622684-1"/>
    </source>
</evidence>
<proteinExistence type="inferred from homology"/>
<reference evidence="8" key="1">
    <citation type="submission" date="2021-02" db="EMBL/GenBank/DDBJ databases">
        <authorList>
            <person name="Nowell W R."/>
        </authorList>
    </citation>
    <scope>NUCLEOTIDE SEQUENCE</scope>
</reference>
<sequence>MCSNNQLSKEEFQKSGLLNIHAYSLQDVKQSSDGKHRLIKLRNPWGGTYRWNGDWSDDSPLWLENTDLRKDLLKEKR</sequence>
<evidence type="ECO:0000313" key="8">
    <source>
        <dbReference type="EMBL" id="CAF1691869.1"/>
    </source>
</evidence>
<dbReference type="PROSITE" id="PS50203">
    <property type="entry name" value="CALPAIN_CAT"/>
    <property type="match status" value="1"/>
</dbReference>
<dbReference type="AlphaFoldDB" id="A0A816HUQ6"/>
<name>A0A816HUQ6_ADIRI</name>
<dbReference type="PANTHER" id="PTHR10183">
    <property type="entry name" value="CALPAIN"/>
    <property type="match status" value="1"/>
</dbReference>
<evidence type="ECO:0000313" key="9">
    <source>
        <dbReference type="Proteomes" id="UP000663828"/>
    </source>
</evidence>
<organism evidence="8 9">
    <name type="scientific">Adineta ricciae</name>
    <name type="common">Rotifer</name>
    <dbReference type="NCBI Taxonomy" id="249248"/>
    <lineage>
        <taxon>Eukaryota</taxon>
        <taxon>Metazoa</taxon>
        <taxon>Spiralia</taxon>
        <taxon>Gnathifera</taxon>
        <taxon>Rotifera</taxon>
        <taxon>Eurotatoria</taxon>
        <taxon>Bdelloidea</taxon>
        <taxon>Adinetida</taxon>
        <taxon>Adinetidae</taxon>
        <taxon>Adineta</taxon>
    </lineage>
</organism>
<dbReference type="InterPro" id="IPR001300">
    <property type="entry name" value="Peptidase_C2_calpain_cat"/>
</dbReference>
<keyword evidence="9" id="KW-1185">Reference proteome</keyword>
<evidence type="ECO:0000256" key="6">
    <source>
        <dbReference type="PROSITE-ProRule" id="PRU00239"/>
    </source>
</evidence>
<comment type="similarity">
    <text evidence="1">Belongs to the peptidase C2 family.</text>
</comment>